<evidence type="ECO:0000256" key="11">
    <source>
        <dbReference type="ARBA" id="ARBA00047899"/>
    </source>
</evidence>
<keyword evidence="5" id="KW-0808">Transferase</keyword>
<keyword evidence="9" id="KW-0675">Receptor</keyword>
<reference evidence="16" key="2">
    <citation type="submission" date="2023-06" db="EMBL/GenBank/DDBJ databases">
        <authorList>
            <person name="Swenson N.G."/>
            <person name="Wegrzyn J.L."/>
            <person name="Mcevoy S.L."/>
        </authorList>
    </citation>
    <scope>NUCLEOTIDE SEQUENCE</scope>
    <source>
        <strain evidence="16">NS2018</strain>
        <tissue evidence="16">Leaf</tissue>
    </source>
</reference>
<evidence type="ECO:0000256" key="1">
    <source>
        <dbReference type="ARBA" id="ARBA00004479"/>
    </source>
</evidence>
<evidence type="ECO:0000256" key="8">
    <source>
        <dbReference type="ARBA" id="ARBA00022840"/>
    </source>
</evidence>
<keyword evidence="3" id="KW-0723">Serine/threonine-protein kinase</keyword>
<dbReference type="InterPro" id="IPR021720">
    <property type="entry name" value="Malectin_dom"/>
</dbReference>
<dbReference type="SUPFAM" id="SSF47113">
    <property type="entry name" value="Histone-fold"/>
    <property type="match status" value="1"/>
</dbReference>
<dbReference type="Pfam" id="PF11721">
    <property type="entry name" value="Malectin"/>
    <property type="match status" value="1"/>
</dbReference>
<evidence type="ECO:0000256" key="7">
    <source>
        <dbReference type="ARBA" id="ARBA00022741"/>
    </source>
</evidence>
<evidence type="ECO:0000256" key="6">
    <source>
        <dbReference type="ARBA" id="ARBA00022729"/>
    </source>
</evidence>
<dbReference type="PANTHER" id="PTHR48006">
    <property type="entry name" value="LEUCINE-RICH REPEAT-CONTAINING PROTEIN DDB_G0281931-RELATED"/>
    <property type="match status" value="1"/>
</dbReference>
<dbReference type="Gene3D" id="1.10.20.10">
    <property type="entry name" value="Histone, subunit A"/>
    <property type="match status" value="1"/>
</dbReference>
<keyword evidence="14" id="KW-1133">Transmembrane helix</keyword>
<evidence type="ECO:0000256" key="5">
    <source>
        <dbReference type="ARBA" id="ARBA00022679"/>
    </source>
</evidence>
<dbReference type="GO" id="GO:0046982">
    <property type="term" value="F:protein heterodimerization activity"/>
    <property type="evidence" value="ECO:0007669"/>
    <property type="project" value="InterPro"/>
</dbReference>
<feature type="region of interest" description="Disordered" evidence="13">
    <location>
        <begin position="478"/>
        <end position="511"/>
    </location>
</feature>
<keyword evidence="17" id="KW-1185">Reference proteome</keyword>
<dbReference type="GO" id="GO:0030527">
    <property type="term" value="F:structural constituent of chromatin"/>
    <property type="evidence" value="ECO:0007669"/>
    <property type="project" value="InterPro"/>
</dbReference>
<evidence type="ECO:0000313" key="17">
    <source>
        <dbReference type="Proteomes" id="UP001168877"/>
    </source>
</evidence>
<sequence length="526" mass="57306">MAGRGKTLGSAKKATSQSRLAGLLLSVGRISKFLKAGKYTDQVGAGDPVNLAAVLEYLAAEVLELDVEGVGSESTTSSSRYATITGDGAAVCWQKEIEIKRRKEEMLEKNVQSTIPCSSIAEEKNITVEGKNYEEDLNTKGQSNFAPIETRWAYSSTGVYMGNENANSLATKFGLNVTGADYYKTARLSPESLKYYGLCMRKGSYKVMLHFAEIMFTDDQTFASHGRRIFDGKLVLKDFNIAEEAGGVGIGIIKEFKDVWVNGSTLEVHLYWAGKGTTSIPEKGVYGPLISAITVTPNFEVDTDGLSAGAIVGIVVASCTVVILLFVLLWMKGCFGGKDLENKELRALDLQTGYFTLRQIKDATHNFDPASKIGEGGFGPVYKAYVLQEQGNLLKLVDPILGSNISKEEALGMLNIALLCTNPSHTLRPSMSVVVSMLEGKVPVQAPIIMHSSDNQDARFKAFEILSQDSQTRVTTFSQENQSQSSMSMDGPWKDSSVSLQTTDETREYSSSSMLLDKDLYDVNLL</sequence>
<accession>A0AA39T868</accession>
<evidence type="ECO:0000256" key="10">
    <source>
        <dbReference type="ARBA" id="ARBA00023180"/>
    </source>
</evidence>
<evidence type="ECO:0000256" key="2">
    <source>
        <dbReference type="ARBA" id="ARBA00012513"/>
    </source>
</evidence>
<dbReference type="SMART" id="SM00414">
    <property type="entry name" value="H2A"/>
    <property type="match status" value="1"/>
</dbReference>
<dbReference type="InterPro" id="IPR011009">
    <property type="entry name" value="Kinase-like_dom_sf"/>
</dbReference>
<dbReference type="FunFam" id="2.60.120.430:FF:000004">
    <property type="entry name" value="Putative leucine-rich repeat receptor-like serine/threonine-protein kinase"/>
    <property type="match status" value="1"/>
</dbReference>
<dbReference type="EMBL" id="JAUESC010000003">
    <property type="protein sequence ID" value="KAK0602508.1"/>
    <property type="molecule type" value="Genomic_DNA"/>
</dbReference>
<evidence type="ECO:0000256" key="3">
    <source>
        <dbReference type="ARBA" id="ARBA00022527"/>
    </source>
</evidence>
<keyword evidence="4" id="KW-0597">Phosphoprotein</keyword>
<evidence type="ECO:0000256" key="13">
    <source>
        <dbReference type="SAM" id="MobiDB-lite"/>
    </source>
</evidence>
<proteinExistence type="predicted"/>
<comment type="catalytic activity">
    <reaction evidence="11">
        <text>L-threonyl-[protein] + ATP = O-phospho-L-threonyl-[protein] + ADP + H(+)</text>
        <dbReference type="Rhea" id="RHEA:46608"/>
        <dbReference type="Rhea" id="RHEA-COMP:11060"/>
        <dbReference type="Rhea" id="RHEA-COMP:11605"/>
        <dbReference type="ChEBI" id="CHEBI:15378"/>
        <dbReference type="ChEBI" id="CHEBI:30013"/>
        <dbReference type="ChEBI" id="CHEBI:30616"/>
        <dbReference type="ChEBI" id="CHEBI:61977"/>
        <dbReference type="ChEBI" id="CHEBI:456216"/>
        <dbReference type="EC" id="2.7.11.1"/>
    </reaction>
</comment>
<evidence type="ECO:0000256" key="14">
    <source>
        <dbReference type="SAM" id="Phobius"/>
    </source>
</evidence>
<dbReference type="AlphaFoldDB" id="A0AA39T868"/>
<dbReference type="Gene3D" id="3.30.200.20">
    <property type="entry name" value="Phosphorylase Kinase, domain 1"/>
    <property type="match status" value="1"/>
</dbReference>
<dbReference type="GO" id="GO:0003677">
    <property type="term" value="F:DNA binding"/>
    <property type="evidence" value="ECO:0007669"/>
    <property type="project" value="InterPro"/>
</dbReference>
<dbReference type="Gene3D" id="2.60.120.430">
    <property type="entry name" value="Galactose-binding lectin"/>
    <property type="match status" value="1"/>
</dbReference>
<keyword evidence="3" id="KW-0418">Kinase</keyword>
<dbReference type="InterPro" id="IPR051824">
    <property type="entry name" value="LRR_Rcpt-Like_S/T_Kinase"/>
</dbReference>
<comment type="catalytic activity">
    <reaction evidence="12">
        <text>L-seryl-[protein] + ATP = O-phospho-L-seryl-[protein] + ADP + H(+)</text>
        <dbReference type="Rhea" id="RHEA:17989"/>
        <dbReference type="Rhea" id="RHEA-COMP:9863"/>
        <dbReference type="Rhea" id="RHEA-COMP:11604"/>
        <dbReference type="ChEBI" id="CHEBI:15378"/>
        <dbReference type="ChEBI" id="CHEBI:29999"/>
        <dbReference type="ChEBI" id="CHEBI:30616"/>
        <dbReference type="ChEBI" id="CHEBI:83421"/>
        <dbReference type="ChEBI" id="CHEBI:456216"/>
        <dbReference type="EC" id="2.7.11.1"/>
    </reaction>
</comment>
<keyword evidence="8" id="KW-0067">ATP-binding</keyword>
<evidence type="ECO:0000256" key="4">
    <source>
        <dbReference type="ARBA" id="ARBA00022553"/>
    </source>
</evidence>
<dbReference type="EC" id="2.7.11.1" evidence="2"/>
<feature type="compositionally biased region" description="Polar residues" evidence="13">
    <location>
        <begin position="496"/>
        <end position="511"/>
    </location>
</feature>
<evidence type="ECO:0000259" key="15">
    <source>
        <dbReference type="Pfam" id="PF11721"/>
    </source>
</evidence>
<dbReference type="InterPro" id="IPR009072">
    <property type="entry name" value="Histone-fold"/>
</dbReference>
<dbReference type="Proteomes" id="UP001168877">
    <property type="component" value="Unassembled WGS sequence"/>
</dbReference>
<dbReference type="GO" id="GO:0016020">
    <property type="term" value="C:membrane"/>
    <property type="evidence" value="ECO:0007669"/>
    <property type="project" value="UniProtKB-SubCell"/>
</dbReference>
<dbReference type="SUPFAM" id="SSF56112">
    <property type="entry name" value="Protein kinase-like (PK-like)"/>
    <property type="match status" value="1"/>
</dbReference>
<dbReference type="PRINTS" id="PR00620">
    <property type="entry name" value="HISTONEH2A"/>
</dbReference>
<evidence type="ECO:0000256" key="9">
    <source>
        <dbReference type="ARBA" id="ARBA00023170"/>
    </source>
</evidence>
<reference evidence="16" key="1">
    <citation type="journal article" date="2022" name="Plant J.">
        <title>Strategies of tolerance reflected in two North American maple genomes.</title>
        <authorList>
            <person name="McEvoy S.L."/>
            <person name="Sezen U.U."/>
            <person name="Trouern-Trend A."/>
            <person name="McMahon S.M."/>
            <person name="Schaberg P.G."/>
            <person name="Yang J."/>
            <person name="Wegrzyn J.L."/>
            <person name="Swenson N.G."/>
        </authorList>
    </citation>
    <scope>NUCLEOTIDE SEQUENCE</scope>
    <source>
        <strain evidence="16">NS2018</strain>
    </source>
</reference>
<dbReference type="GO" id="GO:0004674">
    <property type="term" value="F:protein serine/threonine kinase activity"/>
    <property type="evidence" value="ECO:0007669"/>
    <property type="project" value="UniProtKB-KW"/>
</dbReference>
<feature type="transmembrane region" description="Helical" evidence="14">
    <location>
        <begin position="306"/>
        <end position="330"/>
    </location>
</feature>
<comment type="caution">
    <text evidence="16">The sequence shown here is derived from an EMBL/GenBank/DDBJ whole genome shotgun (WGS) entry which is preliminary data.</text>
</comment>
<keyword evidence="14" id="KW-0812">Transmembrane</keyword>
<dbReference type="GO" id="GO:0005524">
    <property type="term" value="F:ATP binding"/>
    <property type="evidence" value="ECO:0007669"/>
    <property type="project" value="UniProtKB-KW"/>
</dbReference>
<feature type="domain" description="Malectin" evidence="15">
    <location>
        <begin position="123"/>
        <end position="293"/>
    </location>
</feature>
<keyword evidence="10" id="KW-0325">Glycoprotein</keyword>
<organism evidence="16 17">
    <name type="scientific">Acer saccharum</name>
    <name type="common">Sugar maple</name>
    <dbReference type="NCBI Taxonomy" id="4024"/>
    <lineage>
        <taxon>Eukaryota</taxon>
        <taxon>Viridiplantae</taxon>
        <taxon>Streptophyta</taxon>
        <taxon>Embryophyta</taxon>
        <taxon>Tracheophyta</taxon>
        <taxon>Spermatophyta</taxon>
        <taxon>Magnoliopsida</taxon>
        <taxon>eudicotyledons</taxon>
        <taxon>Gunneridae</taxon>
        <taxon>Pentapetalae</taxon>
        <taxon>rosids</taxon>
        <taxon>malvids</taxon>
        <taxon>Sapindales</taxon>
        <taxon>Sapindaceae</taxon>
        <taxon>Hippocastanoideae</taxon>
        <taxon>Acereae</taxon>
        <taxon>Acer</taxon>
    </lineage>
</organism>
<dbReference type="PANTHER" id="PTHR48006:SF60">
    <property type="entry name" value="PROTEIN KINASE DOMAIN-CONTAINING PROTEIN"/>
    <property type="match status" value="1"/>
</dbReference>
<dbReference type="InterPro" id="IPR002119">
    <property type="entry name" value="Histone_H2A"/>
</dbReference>
<keyword evidence="7" id="KW-0547">Nucleotide-binding</keyword>
<keyword evidence="6" id="KW-0732">Signal</keyword>
<evidence type="ECO:0000256" key="12">
    <source>
        <dbReference type="ARBA" id="ARBA00048679"/>
    </source>
</evidence>
<keyword evidence="14" id="KW-0472">Membrane</keyword>
<name>A0AA39T868_ACESA</name>
<evidence type="ECO:0000313" key="16">
    <source>
        <dbReference type="EMBL" id="KAK0602508.1"/>
    </source>
</evidence>
<comment type="subcellular location">
    <subcellularLocation>
        <location evidence="1">Membrane</location>
        <topology evidence="1">Single-pass type I membrane protein</topology>
    </subcellularLocation>
</comment>
<protein>
    <recommendedName>
        <fullName evidence="2">non-specific serine/threonine protein kinase</fullName>
        <ecNumber evidence="2">2.7.11.1</ecNumber>
    </recommendedName>
</protein>
<dbReference type="GO" id="GO:0000786">
    <property type="term" value="C:nucleosome"/>
    <property type="evidence" value="ECO:0007669"/>
    <property type="project" value="InterPro"/>
</dbReference>
<gene>
    <name evidence="16" type="ORF">LWI29_034206</name>
</gene>